<dbReference type="Proteomes" id="UP000215767">
    <property type="component" value="Unassembled WGS sequence"/>
</dbReference>
<dbReference type="EMBL" id="NEVS01000004">
    <property type="protein sequence ID" value="OZI61594.1"/>
    <property type="molecule type" value="Genomic_DNA"/>
</dbReference>
<dbReference type="RefSeq" id="WP_094842997.1">
    <property type="nucleotide sequence ID" value="NZ_NEVS01000004.1"/>
</dbReference>
<dbReference type="AlphaFoldDB" id="A0A261UI60"/>
<sequence length="154" mass="16544">MDKPKTPDRIYLIDMGADGLVWCDDPAPGTDMDADDAVEYVRIGAAQQDAPTDAEILETMRGHIDEADGGYACDTAEEHVIAAGRALLARFAPTQDAERIDWLESQINEHGAIHLHDGNHPAGHGLGLRPGNLVRTLREAIDAARAQRAGKEGA</sequence>
<keyword evidence="2" id="KW-1185">Reference proteome</keyword>
<organism evidence="1 2">
    <name type="scientific">Bordetella genomosp. 11</name>
    <dbReference type="NCBI Taxonomy" id="1416808"/>
    <lineage>
        <taxon>Bacteria</taxon>
        <taxon>Pseudomonadati</taxon>
        <taxon>Pseudomonadota</taxon>
        <taxon>Betaproteobacteria</taxon>
        <taxon>Burkholderiales</taxon>
        <taxon>Alcaligenaceae</taxon>
        <taxon>Bordetella</taxon>
    </lineage>
</organism>
<name>A0A261UI60_9BORD</name>
<reference evidence="2" key="1">
    <citation type="submission" date="2017-05" db="EMBL/GenBank/DDBJ databases">
        <title>Complete and WGS of Bordetella genogroups.</title>
        <authorList>
            <person name="Spilker T."/>
            <person name="Lipuma J."/>
        </authorList>
    </citation>
    <scope>NUCLEOTIDE SEQUENCE [LARGE SCALE GENOMIC DNA]</scope>
    <source>
        <strain evidence="2">AU8856</strain>
    </source>
</reference>
<accession>A0A261UI60</accession>
<gene>
    <name evidence="1" type="ORF">CAL28_20135</name>
</gene>
<protein>
    <submittedName>
        <fullName evidence="1">Uncharacterized protein</fullName>
    </submittedName>
</protein>
<evidence type="ECO:0000313" key="2">
    <source>
        <dbReference type="Proteomes" id="UP000215767"/>
    </source>
</evidence>
<dbReference type="OrthoDB" id="9988914at2"/>
<comment type="caution">
    <text evidence="1">The sequence shown here is derived from an EMBL/GenBank/DDBJ whole genome shotgun (WGS) entry which is preliminary data.</text>
</comment>
<evidence type="ECO:0000313" key="1">
    <source>
        <dbReference type="EMBL" id="OZI61594.1"/>
    </source>
</evidence>
<proteinExistence type="predicted"/>